<evidence type="ECO:0000313" key="5">
    <source>
        <dbReference type="Proteomes" id="UP001497623"/>
    </source>
</evidence>
<dbReference type="InterPro" id="IPR050720">
    <property type="entry name" value="Engrailed_Homeobox_TFs"/>
</dbReference>
<dbReference type="PANTHER" id="PTHR24341">
    <property type="entry name" value="HOMEOBOX PROTEIN ENGRAILED"/>
    <property type="match status" value="1"/>
</dbReference>
<proteinExistence type="predicted"/>
<dbReference type="PANTHER" id="PTHR24341:SF6">
    <property type="entry name" value="HOMEOBOX PROTEIN INVECTED"/>
    <property type="match status" value="1"/>
</dbReference>
<evidence type="ECO:0000313" key="4">
    <source>
        <dbReference type="EMBL" id="CAL4147961.1"/>
    </source>
</evidence>
<dbReference type="GO" id="GO:0030182">
    <property type="term" value="P:neuron differentiation"/>
    <property type="evidence" value="ECO:0007669"/>
    <property type="project" value="TreeGrafter"/>
</dbReference>
<evidence type="ECO:0000256" key="2">
    <source>
        <dbReference type="ARBA" id="ARBA00023242"/>
    </source>
</evidence>
<dbReference type="GO" id="GO:0000978">
    <property type="term" value="F:RNA polymerase II cis-regulatory region sequence-specific DNA binding"/>
    <property type="evidence" value="ECO:0007669"/>
    <property type="project" value="TreeGrafter"/>
</dbReference>
<keyword evidence="5" id="KW-1185">Reference proteome</keyword>
<comment type="caution">
    <text evidence="4">The sequence shown here is derived from an EMBL/GenBank/DDBJ whole genome shotgun (WGS) entry which is preliminary data.</text>
</comment>
<evidence type="ECO:0008006" key="6">
    <source>
        <dbReference type="Google" id="ProtNLM"/>
    </source>
</evidence>
<gene>
    <name evidence="4" type="ORF">MNOR_LOCUS30159</name>
</gene>
<feature type="compositionally biased region" description="Acidic residues" evidence="3">
    <location>
        <begin position="48"/>
        <end position="61"/>
    </location>
</feature>
<dbReference type="GO" id="GO:0005634">
    <property type="term" value="C:nucleus"/>
    <property type="evidence" value="ECO:0007669"/>
    <property type="project" value="UniProtKB-SubCell"/>
</dbReference>
<keyword evidence="2" id="KW-0539">Nucleus</keyword>
<comment type="subcellular location">
    <subcellularLocation>
        <location evidence="1">Nucleus</location>
    </subcellularLocation>
</comment>
<evidence type="ECO:0000256" key="3">
    <source>
        <dbReference type="SAM" id="MobiDB-lite"/>
    </source>
</evidence>
<dbReference type="EMBL" id="CAXKWB010036320">
    <property type="protein sequence ID" value="CAL4147961.1"/>
    <property type="molecule type" value="Genomic_DNA"/>
</dbReference>
<feature type="compositionally biased region" description="Acidic residues" evidence="3">
    <location>
        <begin position="25"/>
        <end position="34"/>
    </location>
</feature>
<dbReference type="Proteomes" id="UP001497623">
    <property type="component" value="Unassembled WGS sequence"/>
</dbReference>
<feature type="region of interest" description="Disordered" evidence="3">
    <location>
        <begin position="1"/>
        <end position="102"/>
    </location>
</feature>
<reference evidence="4 5" key="1">
    <citation type="submission" date="2024-05" db="EMBL/GenBank/DDBJ databases">
        <authorList>
            <person name="Wallberg A."/>
        </authorList>
    </citation>
    <scope>NUCLEOTIDE SEQUENCE [LARGE SCALE GENOMIC DNA]</scope>
</reference>
<accession>A0AAV2RW48</accession>
<evidence type="ECO:0000256" key="1">
    <source>
        <dbReference type="ARBA" id="ARBA00004123"/>
    </source>
</evidence>
<dbReference type="GO" id="GO:0000981">
    <property type="term" value="F:DNA-binding transcription factor activity, RNA polymerase II-specific"/>
    <property type="evidence" value="ECO:0007669"/>
    <property type="project" value="TreeGrafter"/>
</dbReference>
<feature type="compositionally biased region" description="Pro residues" evidence="3">
    <location>
        <begin position="79"/>
        <end position="94"/>
    </location>
</feature>
<feature type="non-terminal residue" evidence="4">
    <location>
        <position position="203"/>
    </location>
</feature>
<organism evidence="4 5">
    <name type="scientific">Meganyctiphanes norvegica</name>
    <name type="common">Northern krill</name>
    <name type="synonym">Thysanopoda norvegica</name>
    <dbReference type="NCBI Taxonomy" id="48144"/>
    <lineage>
        <taxon>Eukaryota</taxon>
        <taxon>Metazoa</taxon>
        <taxon>Ecdysozoa</taxon>
        <taxon>Arthropoda</taxon>
        <taxon>Crustacea</taxon>
        <taxon>Multicrustacea</taxon>
        <taxon>Malacostraca</taxon>
        <taxon>Eumalacostraca</taxon>
        <taxon>Eucarida</taxon>
        <taxon>Euphausiacea</taxon>
        <taxon>Euphausiidae</taxon>
        <taxon>Meganyctiphanes</taxon>
    </lineage>
</organism>
<protein>
    <recommendedName>
        <fullName evidence="6">Engrailed</fullName>
    </recommendedName>
</protein>
<sequence>MEGVSEAAPENMDTHSHTPCLTNDAENDDVDDDISVGSHSPRPPPCNDTDDSMIDVDDSCTEDSSTRDKAATSPKQEPPDPVMSPGGPPSPRATPPVAHQPNNNQLLQRALKFSIDNILKPDFGIRRLSESSDCSLEQPVDLSRVTTHRDTLKAFGLPTKTIRSLTTQPQQNNGGMKDKDAFGNSVWPAWVYCTRYSDRPSAE</sequence>
<name>A0AAV2RW48_MEGNR</name>
<dbReference type="AlphaFoldDB" id="A0AAV2RW48"/>